<feature type="compositionally biased region" description="Basic and acidic residues" evidence="1">
    <location>
        <begin position="369"/>
        <end position="389"/>
    </location>
</feature>
<dbReference type="EMBL" id="CABFPH010000038">
    <property type="protein sequence ID" value="VUD72279.1"/>
    <property type="molecule type" value="Genomic_DNA"/>
</dbReference>
<feature type="region of interest" description="Disordered" evidence="1">
    <location>
        <begin position="1"/>
        <end position="400"/>
    </location>
</feature>
<dbReference type="Proteomes" id="UP000410984">
    <property type="component" value="Unassembled WGS sequence"/>
</dbReference>
<evidence type="ECO:0000313" key="3">
    <source>
        <dbReference type="Proteomes" id="UP000410984"/>
    </source>
</evidence>
<feature type="compositionally biased region" description="Basic residues" evidence="1">
    <location>
        <begin position="286"/>
        <end position="301"/>
    </location>
</feature>
<feature type="compositionally biased region" description="Basic residues" evidence="1">
    <location>
        <begin position="266"/>
        <end position="277"/>
    </location>
</feature>
<evidence type="ECO:0000256" key="1">
    <source>
        <dbReference type="SAM" id="MobiDB-lite"/>
    </source>
</evidence>
<feature type="compositionally biased region" description="Low complexity" evidence="1">
    <location>
        <begin position="354"/>
        <end position="366"/>
    </location>
</feature>
<accession>A0A509EFU7</accession>
<feature type="compositionally biased region" description="Low complexity" evidence="1">
    <location>
        <begin position="221"/>
        <end position="230"/>
    </location>
</feature>
<proteinExistence type="predicted"/>
<feature type="compositionally biased region" description="Basic and acidic residues" evidence="1">
    <location>
        <begin position="1"/>
        <end position="13"/>
    </location>
</feature>
<gene>
    <name evidence="2" type="ORF">MET9862_02874</name>
</gene>
<sequence>MERLCWLRRRNDASPEASFQDGLRRLTATGRASRRSEELPLGGRAHGRTTSFPCRAGRPGELPSRRPTMAPRSSRRPIDPKPQPSPIRRLGRSLRDPPDEARPQPGDAVRVPVRPLRAGREPHRHRGQDELRSGCPRVRSRTRRPPQCVCPEWSRPRARRGVPPLPDRSRRRRAVPRRPAADRSAVPHAPASRRRSGDGARGRPAPCGCRPWHRDGCFRNRGSPRSVPPRFRSPDGPCASTLSTAATMRSRRRMPSPSGRSSPHAGLRRPRSARRSRSFGEDRGATRGRTRTGRPHRRLPHRREPDRRRMRQVRLPTHAAWKGGRADPERSPSRSDGPCRSGVPPAVHGCASPSSSRRSSLRGGSLDQTGKDQLDQRQHLAGGIRDRTRASGTGVHLQTR</sequence>
<protein>
    <submittedName>
        <fullName evidence="2">Uncharacterized protein</fullName>
    </submittedName>
</protein>
<keyword evidence="3" id="KW-1185">Reference proteome</keyword>
<feature type="compositionally biased region" description="Basic and acidic residues" evidence="1">
    <location>
        <begin position="93"/>
        <end position="102"/>
    </location>
</feature>
<name>A0A509EFU7_9HYPH</name>
<evidence type="ECO:0000313" key="2">
    <source>
        <dbReference type="EMBL" id="VUD72279.1"/>
    </source>
</evidence>
<organism evidence="2 3">
    <name type="scientific">Methylobacterium symbioticum</name>
    <dbReference type="NCBI Taxonomy" id="2584084"/>
    <lineage>
        <taxon>Bacteria</taxon>
        <taxon>Pseudomonadati</taxon>
        <taxon>Pseudomonadota</taxon>
        <taxon>Alphaproteobacteria</taxon>
        <taxon>Hyphomicrobiales</taxon>
        <taxon>Methylobacteriaceae</taxon>
        <taxon>Methylobacterium</taxon>
    </lineage>
</organism>
<dbReference type="AlphaFoldDB" id="A0A509EFU7"/>
<feature type="compositionally biased region" description="Low complexity" evidence="1">
    <location>
        <begin position="239"/>
        <end position="248"/>
    </location>
</feature>
<reference evidence="2 3" key="1">
    <citation type="submission" date="2019-06" db="EMBL/GenBank/DDBJ databases">
        <authorList>
            <person name="Rodrigo-Torres L."/>
            <person name="Arahal R. D."/>
            <person name="Lucena T."/>
        </authorList>
    </citation>
    <scope>NUCLEOTIDE SEQUENCE [LARGE SCALE GENOMIC DNA]</scope>
    <source>
        <strain evidence="2 3">SB0023/3</strain>
    </source>
</reference>
<feature type="compositionally biased region" description="Basic and acidic residues" evidence="1">
    <location>
        <begin position="324"/>
        <end position="333"/>
    </location>
</feature>